<dbReference type="STRING" id="56458.SB85_12940"/>
<accession>A0A2P5YZ76</accession>
<evidence type="ECO:0000313" key="1">
    <source>
        <dbReference type="EMBL" id="PPU80112.1"/>
    </source>
</evidence>
<dbReference type="RefSeq" id="WP_010340810.1">
    <property type="nucleotide sequence ID" value="NZ_CP132343.1"/>
</dbReference>
<gene>
    <name evidence="1" type="ORF">XsacCFBP4641_19230</name>
</gene>
<dbReference type="OrthoDB" id="9155338at2"/>
<protein>
    <submittedName>
        <fullName evidence="1">Uncharacterized protein</fullName>
    </submittedName>
</protein>
<dbReference type="AlphaFoldDB" id="A0A2P5YZ76"/>
<dbReference type="EMBL" id="MDEK01000022">
    <property type="protein sequence ID" value="PPU80112.1"/>
    <property type="molecule type" value="Genomic_DNA"/>
</dbReference>
<sequence>MHPVIHFRSRLLEVSAEPENPINPIRGSSLLDWLRVRVGDSMVLSEPDPEDWGWASEAECQGRSYLVGAYAEEEVDGNHTWMLQIEKERSFWERLLGRHAMHDDDPCFVRLHALIAAEPRFTDVVVEREP</sequence>
<comment type="caution">
    <text evidence="1">The sequence shown here is derived from an EMBL/GenBank/DDBJ whole genome shotgun (WGS) entry which is preliminary data.</text>
</comment>
<proteinExistence type="predicted"/>
<name>A0A2P5YZ76_9XANT</name>
<organism evidence="1 2">
    <name type="scientific">Xanthomonas sacchari</name>
    <dbReference type="NCBI Taxonomy" id="56458"/>
    <lineage>
        <taxon>Bacteria</taxon>
        <taxon>Pseudomonadati</taxon>
        <taxon>Pseudomonadota</taxon>
        <taxon>Gammaproteobacteria</taxon>
        <taxon>Lysobacterales</taxon>
        <taxon>Lysobacteraceae</taxon>
        <taxon>Xanthomonas</taxon>
    </lineage>
</organism>
<dbReference type="GeneID" id="93877004"/>
<reference evidence="1 2" key="1">
    <citation type="submission" date="2016-08" db="EMBL/GenBank/DDBJ databases">
        <authorList>
            <person name="Seilhamer J.J."/>
        </authorList>
    </citation>
    <scope>NUCLEOTIDE SEQUENCE [LARGE SCALE GENOMIC DNA]</scope>
    <source>
        <strain evidence="1 2">CFBP4641</strain>
    </source>
</reference>
<dbReference type="Proteomes" id="UP000247346">
    <property type="component" value="Unassembled WGS sequence"/>
</dbReference>
<evidence type="ECO:0000313" key="2">
    <source>
        <dbReference type="Proteomes" id="UP000247346"/>
    </source>
</evidence>